<reference evidence="1" key="1">
    <citation type="submission" date="2020-07" db="EMBL/GenBank/DDBJ databases">
        <title>Clarias magur genome sequencing, assembly and annotation.</title>
        <authorList>
            <person name="Kushwaha B."/>
            <person name="Kumar R."/>
            <person name="Das P."/>
            <person name="Joshi C.G."/>
            <person name="Kumar D."/>
            <person name="Nagpure N.S."/>
            <person name="Pandey M."/>
            <person name="Agarwal S."/>
            <person name="Srivastava S."/>
            <person name="Singh M."/>
            <person name="Sahoo L."/>
            <person name="Jayasankar P."/>
            <person name="Meher P.K."/>
            <person name="Koringa P.G."/>
            <person name="Iquebal M.A."/>
            <person name="Das S.P."/>
            <person name="Bit A."/>
            <person name="Patnaik S."/>
            <person name="Patel N."/>
            <person name="Shah T.M."/>
            <person name="Hinsu A."/>
            <person name="Jena J.K."/>
        </authorList>
    </citation>
    <scope>NUCLEOTIDE SEQUENCE</scope>
    <source>
        <strain evidence="1">CIFAMagur01</strain>
        <tissue evidence="1">Testis</tissue>
    </source>
</reference>
<name>A0A8J4ULR8_CLAMG</name>
<dbReference type="AlphaFoldDB" id="A0A8J4ULR8"/>
<gene>
    <name evidence="1" type="primary">thiG</name>
    <name evidence="1" type="ORF">DAT39_005742</name>
</gene>
<organism evidence="1 2">
    <name type="scientific">Clarias magur</name>
    <name type="common">Asian catfish</name>
    <name type="synonym">Macropteronotus magur</name>
    <dbReference type="NCBI Taxonomy" id="1594786"/>
    <lineage>
        <taxon>Eukaryota</taxon>
        <taxon>Metazoa</taxon>
        <taxon>Chordata</taxon>
        <taxon>Craniata</taxon>
        <taxon>Vertebrata</taxon>
        <taxon>Euteleostomi</taxon>
        <taxon>Actinopterygii</taxon>
        <taxon>Neopterygii</taxon>
        <taxon>Teleostei</taxon>
        <taxon>Ostariophysi</taxon>
        <taxon>Siluriformes</taxon>
        <taxon>Clariidae</taxon>
        <taxon>Clarias</taxon>
    </lineage>
</organism>
<evidence type="ECO:0000313" key="1">
    <source>
        <dbReference type="EMBL" id="KAF5904554.1"/>
    </source>
</evidence>
<dbReference type="Proteomes" id="UP000727407">
    <property type="component" value="Unassembled WGS sequence"/>
</dbReference>
<sequence length="88" mass="9732">MMFSCKCILLPREPGGDAAQEIWGLVRNLHCIQRSVGCAQHSIEMNDQIEGITVGKPATEVESIFGSLRPHHRGLGLLRALLKSHTDR</sequence>
<protein>
    <submittedName>
        <fullName evidence="1">Thiazole synthase</fullName>
    </submittedName>
</protein>
<dbReference type="EMBL" id="QNUK01000055">
    <property type="protein sequence ID" value="KAF5904554.1"/>
    <property type="molecule type" value="Genomic_DNA"/>
</dbReference>
<evidence type="ECO:0000313" key="2">
    <source>
        <dbReference type="Proteomes" id="UP000727407"/>
    </source>
</evidence>
<feature type="non-terminal residue" evidence="1">
    <location>
        <position position="88"/>
    </location>
</feature>
<accession>A0A8J4ULR8</accession>
<comment type="caution">
    <text evidence="1">The sequence shown here is derived from an EMBL/GenBank/DDBJ whole genome shotgun (WGS) entry which is preliminary data.</text>
</comment>
<keyword evidence="2" id="KW-1185">Reference proteome</keyword>
<proteinExistence type="predicted"/>